<dbReference type="RefSeq" id="XP_009538040.1">
    <property type="nucleotide sequence ID" value="XM_009539745.1"/>
</dbReference>
<dbReference type="AlphaFoldDB" id="G5AD90"/>
<dbReference type="InParanoid" id="G5AD90"/>
<sequence>MEHGSSATDLETQRILDDLETRSAGGHGSGQLRELWQLVSFWMAQPARLSAGEQQLLRAVAQVMTKTEQLELEDTRVPCRSRAGEQQLLRAVAQVMTKTEQLELEDTRVPCRSRVWGSPGAGEEVVVA</sequence>
<keyword evidence="2" id="KW-1185">Reference proteome</keyword>
<evidence type="ECO:0000313" key="1">
    <source>
        <dbReference type="EMBL" id="EGZ06143.1"/>
    </source>
</evidence>
<name>G5AD90_PHYSP</name>
<dbReference type="GeneID" id="20637633"/>
<reference evidence="1 2" key="1">
    <citation type="journal article" date="2006" name="Science">
        <title>Phytophthora genome sequences uncover evolutionary origins and mechanisms of pathogenesis.</title>
        <authorList>
            <person name="Tyler B.M."/>
            <person name="Tripathy S."/>
            <person name="Zhang X."/>
            <person name="Dehal P."/>
            <person name="Jiang R.H."/>
            <person name="Aerts A."/>
            <person name="Arredondo F.D."/>
            <person name="Baxter L."/>
            <person name="Bensasson D."/>
            <person name="Beynon J.L."/>
            <person name="Chapman J."/>
            <person name="Damasceno C.M."/>
            <person name="Dorrance A.E."/>
            <person name="Dou D."/>
            <person name="Dickerman A.W."/>
            <person name="Dubchak I.L."/>
            <person name="Garbelotto M."/>
            <person name="Gijzen M."/>
            <person name="Gordon S.G."/>
            <person name="Govers F."/>
            <person name="Grunwald N.J."/>
            <person name="Huang W."/>
            <person name="Ivors K.L."/>
            <person name="Jones R.W."/>
            <person name="Kamoun S."/>
            <person name="Krampis K."/>
            <person name="Lamour K.H."/>
            <person name="Lee M.K."/>
            <person name="McDonald W.H."/>
            <person name="Medina M."/>
            <person name="Meijer H.J."/>
            <person name="Nordberg E.K."/>
            <person name="Maclean D.J."/>
            <person name="Ospina-Giraldo M.D."/>
            <person name="Morris P.F."/>
            <person name="Phuntumart V."/>
            <person name="Putnam N.H."/>
            <person name="Rash S."/>
            <person name="Rose J.K."/>
            <person name="Sakihama Y."/>
            <person name="Salamov A.A."/>
            <person name="Savidor A."/>
            <person name="Scheuring C.F."/>
            <person name="Smith B.M."/>
            <person name="Sobral B.W."/>
            <person name="Terry A."/>
            <person name="Torto-Alalibo T.A."/>
            <person name="Win J."/>
            <person name="Xu Z."/>
            <person name="Zhang H."/>
            <person name="Grigoriev I.V."/>
            <person name="Rokhsar D.S."/>
            <person name="Boore J.L."/>
        </authorList>
    </citation>
    <scope>NUCLEOTIDE SEQUENCE [LARGE SCALE GENOMIC DNA]</scope>
    <source>
        <strain evidence="1 2">P6497</strain>
    </source>
</reference>
<gene>
    <name evidence="1" type="ORF">PHYSODRAFT_246641</name>
</gene>
<dbReference type="EMBL" id="JH159164">
    <property type="protein sequence ID" value="EGZ06143.1"/>
    <property type="molecule type" value="Genomic_DNA"/>
</dbReference>
<organism evidence="1 2">
    <name type="scientific">Phytophthora sojae (strain P6497)</name>
    <name type="common">Soybean stem and root rot agent</name>
    <name type="synonym">Phytophthora megasperma f. sp. glycines</name>
    <dbReference type="NCBI Taxonomy" id="1094619"/>
    <lineage>
        <taxon>Eukaryota</taxon>
        <taxon>Sar</taxon>
        <taxon>Stramenopiles</taxon>
        <taxon>Oomycota</taxon>
        <taxon>Peronosporomycetes</taxon>
        <taxon>Peronosporales</taxon>
        <taxon>Peronosporaceae</taxon>
        <taxon>Phytophthora</taxon>
    </lineage>
</organism>
<accession>G5AD90</accession>
<proteinExistence type="predicted"/>
<evidence type="ECO:0000313" key="2">
    <source>
        <dbReference type="Proteomes" id="UP000002640"/>
    </source>
</evidence>
<dbReference type="Proteomes" id="UP000002640">
    <property type="component" value="Unassembled WGS sequence"/>
</dbReference>
<protein>
    <submittedName>
        <fullName evidence="1">Uncharacterized protein</fullName>
    </submittedName>
</protein>
<dbReference type="KEGG" id="psoj:PHYSODRAFT_246641"/>